<reference evidence="2 4" key="2">
    <citation type="submission" date="2016-10" db="EMBL/GenBank/DDBJ databases">
        <authorList>
            <person name="de Groot N.N."/>
        </authorList>
    </citation>
    <scope>NUCLEOTIDE SEQUENCE [LARGE SCALE GENOMIC DNA]</scope>
    <source>
        <strain evidence="2 4">DSM 2895</strain>
    </source>
</reference>
<dbReference type="InterPro" id="IPR002808">
    <property type="entry name" value="AdoCbi_amidolase"/>
</dbReference>
<dbReference type="AlphaFoldDB" id="A0A0D1YFB2"/>
<evidence type="ECO:0000313" key="3">
    <source>
        <dbReference type="Proteomes" id="UP000037269"/>
    </source>
</evidence>
<evidence type="ECO:0000313" key="4">
    <source>
        <dbReference type="Proteomes" id="UP000182836"/>
    </source>
</evidence>
<keyword evidence="3" id="KW-1185">Reference proteome</keyword>
<reference evidence="1 3" key="1">
    <citation type="submission" date="2015-07" db="EMBL/GenBank/DDBJ databases">
        <title>Fjat-14205 dsm 2895.</title>
        <authorList>
            <person name="Liu B."/>
            <person name="Wang J."/>
            <person name="Zhu Y."/>
            <person name="Liu G."/>
            <person name="Chen Q."/>
            <person name="Chen Z."/>
            <person name="Lan J."/>
            <person name="Che J."/>
            <person name="Ge C."/>
            <person name="Shi H."/>
            <person name="Pan Z."/>
            <person name="Liu X."/>
        </authorList>
    </citation>
    <scope>NUCLEOTIDE SEQUENCE [LARGE SCALE GENOMIC DNA]</scope>
    <source>
        <strain evidence="1 3">DSM 2895</strain>
    </source>
</reference>
<organism evidence="1 3">
    <name type="scientific">Aneurinibacillus migulanus</name>
    <name type="common">Bacillus migulanus</name>
    <dbReference type="NCBI Taxonomy" id="47500"/>
    <lineage>
        <taxon>Bacteria</taxon>
        <taxon>Bacillati</taxon>
        <taxon>Bacillota</taxon>
        <taxon>Bacilli</taxon>
        <taxon>Bacillales</taxon>
        <taxon>Paenibacillaceae</taxon>
        <taxon>Aneurinibacillus group</taxon>
        <taxon>Aneurinibacillus</taxon>
    </lineage>
</organism>
<dbReference type="Proteomes" id="UP000037269">
    <property type="component" value="Unassembled WGS sequence"/>
</dbReference>
<sequence length="235" mass="25401">MSQPFRLGVSYTSTVWPDICIDFRDDHLLLQANAPLDAMSSALWGGGHMRATHFINWKVPLTYRCEDPTLMMRDQLTEWGYPVADSIGLQTAAKITHASIEEEAGDRYRMICCATAGTRNSARAGKARETFSAYRCGTINIFLLMDAYLTPSAMINGIITATEAKAAALQDTGIVDEDGDAATGTTTDSIVLASSQNREYGEPHQFAGAATTLGNAIGRLVYKAVHEAIVTQGEA</sequence>
<name>A0A0D1YFB2_ANEMI</name>
<gene>
    <name evidence="1" type="ORF">AF333_04205</name>
    <name evidence="2" type="ORF">SAMN04487909_10915</name>
</gene>
<dbReference type="Proteomes" id="UP000182836">
    <property type="component" value="Unassembled WGS sequence"/>
</dbReference>
<dbReference type="PANTHER" id="PTHR35336:SF5">
    <property type="entry name" value="ADENOSYLCOBINAMIDE AMIDOHYDROLASE"/>
    <property type="match status" value="1"/>
</dbReference>
<evidence type="ECO:0000313" key="2">
    <source>
        <dbReference type="EMBL" id="SDI89674.1"/>
    </source>
</evidence>
<dbReference type="STRING" id="47500.AF333_04205"/>
<dbReference type="PANTHER" id="PTHR35336">
    <property type="entry name" value="ADENOSYLCOBINAMIDE AMIDOHYDROLASE"/>
    <property type="match status" value="1"/>
</dbReference>
<dbReference type="RefSeq" id="WP_043065119.1">
    <property type="nucleotide sequence ID" value="NZ_BJOA01000067.1"/>
</dbReference>
<dbReference type="GeneID" id="42304409"/>
<accession>A0A0D1YFB2</accession>
<proteinExistence type="predicted"/>
<dbReference type="PATRIC" id="fig|47500.8.peg.5565"/>
<dbReference type="OrthoDB" id="34339at2"/>
<evidence type="ECO:0000313" key="1">
    <source>
        <dbReference type="EMBL" id="KON94801.1"/>
    </source>
</evidence>
<dbReference type="InterPro" id="IPR052209">
    <property type="entry name" value="CbiZ"/>
</dbReference>
<keyword evidence="2" id="KW-0378">Hydrolase</keyword>
<dbReference type="EMBL" id="FNED01000009">
    <property type="protein sequence ID" value="SDI89674.1"/>
    <property type="molecule type" value="Genomic_DNA"/>
</dbReference>
<protein>
    <submittedName>
        <fullName evidence="2">Adenosylcobinamide amidohydrolase</fullName>
    </submittedName>
</protein>
<dbReference type="Pfam" id="PF01955">
    <property type="entry name" value="CbiZ"/>
    <property type="match status" value="1"/>
</dbReference>
<dbReference type="EMBL" id="LGUG01000004">
    <property type="protein sequence ID" value="KON94801.1"/>
    <property type="molecule type" value="Genomic_DNA"/>
</dbReference>
<dbReference type="GO" id="GO:0016787">
    <property type="term" value="F:hydrolase activity"/>
    <property type="evidence" value="ECO:0007669"/>
    <property type="project" value="UniProtKB-KW"/>
</dbReference>